<dbReference type="GO" id="GO:0008253">
    <property type="term" value="F:5'-nucleotidase activity"/>
    <property type="evidence" value="ECO:0007669"/>
    <property type="project" value="TreeGrafter"/>
</dbReference>
<comment type="similarity">
    <text evidence="1">Belongs to the 5'-nucleotidase family.</text>
</comment>
<dbReference type="OrthoDB" id="9793179at2"/>
<evidence type="ECO:0000259" key="2">
    <source>
        <dbReference type="Pfam" id="PF00149"/>
    </source>
</evidence>
<evidence type="ECO:0000256" key="1">
    <source>
        <dbReference type="RuleBase" id="RU362119"/>
    </source>
</evidence>
<dbReference type="AlphaFoldDB" id="A0A3F3H0N1"/>
<organism evidence="3 4">
    <name type="scientific">Fructobacillus pseudoficulneus</name>
    <dbReference type="NCBI Taxonomy" id="220714"/>
    <lineage>
        <taxon>Bacteria</taxon>
        <taxon>Bacillati</taxon>
        <taxon>Bacillota</taxon>
        <taxon>Bacilli</taxon>
        <taxon>Lactobacillales</taxon>
        <taxon>Lactobacillaceae</taxon>
        <taxon>Fructobacillus</taxon>
    </lineage>
</organism>
<dbReference type="InterPro" id="IPR011240">
    <property type="entry name" value="Pesterase_YunD"/>
</dbReference>
<keyword evidence="1" id="KW-0547">Nucleotide-binding</keyword>
<dbReference type="SUPFAM" id="SSF56300">
    <property type="entry name" value="Metallo-dependent phosphatases"/>
    <property type="match status" value="1"/>
</dbReference>
<dbReference type="Pfam" id="PF00149">
    <property type="entry name" value="Metallophos"/>
    <property type="match status" value="1"/>
</dbReference>
<reference evidence="3 4" key="1">
    <citation type="journal article" date="2015" name="BMC Genomics">
        <title>Comparative genomics of Fructobacillus spp. and Leuconostoc spp. reveals niche-specific evolution of Fructobacillus spp.</title>
        <authorList>
            <person name="Endo A."/>
            <person name="Tanizawa Y."/>
            <person name="Tanaka N."/>
            <person name="Maeno S."/>
            <person name="Kumar H."/>
            <person name="Shiwa Y."/>
            <person name="Okada S."/>
            <person name="Yoshikawa H."/>
            <person name="Dicks L."/>
            <person name="Nakagawa J."/>
            <person name="Arita M."/>
        </authorList>
    </citation>
    <scope>NUCLEOTIDE SEQUENCE [LARGE SCALE GENOMIC DNA]</scope>
    <source>
        <strain evidence="3 4">DSM 15468</strain>
    </source>
</reference>
<dbReference type="GO" id="GO:0030288">
    <property type="term" value="C:outer membrane-bounded periplasmic space"/>
    <property type="evidence" value="ECO:0007669"/>
    <property type="project" value="TreeGrafter"/>
</dbReference>
<evidence type="ECO:0000313" key="4">
    <source>
        <dbReference type="Proteomes" id="UP000061227"/>
    </source>
</evidence>
<dbReference type="PRINTS" id="PR01607">
    <property type="entry name" value="APYRASEFAMLY"/>
</dbReference>
<dbReference type="Gene3D" id="3.60.21.10">
    <property type="match status" value="1"/>
</dbReference>
<proteinExistence type="inferred from homology"/>
<dbReference type="EMBL" id="DF968063">
    <property type="protein sequence ID" value="GAP02228.1"/>
    <property type="molecule type" value="Genomic_DNA"/>
</dbReference>
<dbReference type="PIRSF" id="PIRSF036361">
    <property type="entry name" value="YunD"/>
    <property type="match status" value="1"/>
</dbReference>
<evidence type="ECO:0000313" key="3">
    <source>
        <dbReference type="EMBL" id="GAP02228.1"/>
    </source>
</evidence>
<dbReference type="RefSeq" id="WP_059375440.1">
    <property type="nucleotide sequence ID" value="NZ_DF968063.1"/>
</dbReference>
<dbReference type="Gene3D" id="3.90.780.10">
    <property type="entry name" value="5'-Nucleotidase, C-terminal domain"/>
    <property type="match status" value="1"/>
</dbReference>
<dbReference type="GO" id="GO:0000166">
    <property type="term" value="F:nucleotide binding"/>
    <property type="evidence" value="ECO:0007669"/>
    <property type="project" value="UniProtKB-KW"/>
</dbReference>
<dbReference type="PANTHER" id="PTHR11575:SF23">
    <property type="entry name" value="5-NUCLEOTIDASE FAMILY PROTEIN"/>
    <property type="match status" value="1"/>
</dbReference>
<dbReference type="GO" id="GO:0008768">
    <property type="term" value="F:UDP-sugar diphosphatase activity"/>
    <property type="evidence" value="ECO:0007669"/>
    <property type="project" value="TreeGrafter"/>
</dbReference>
<sequence length="455" mass="50751">METIQIRHTNDLHSHFESWPRVSRFLQSPKMADTTYKFDIGDALDRFHPLTDATLGRANVEYMNAVHYDAVTIGNNEGLGMSHDDLNHLYDDANYPVLLANLKEMPGERQPKWAKPDQIFTTAAGTKVAVIGLTAPYELTYRSLNWEPKEVKPVLDQLLPELRAQADLVVLLSHLGLPTDRELAEEYDIDVIIGAHTHHVLPKGELKNGTLLAAAGRYGDHVGQIDLTLDDNHQVVDKVAQAIPFDQLAVEPGDAATIKAIHDKGAALERSHQVVYFDQMQTVAEQGQACLSALQESTNLPVAFCSSGLFLQPLPAGMTTAEDFLESVPHAIHPMVVTLTGSELEELWSEFERDQAKLVNQKVKGSGFRGQVFGQLLVRGMGRNAAGDLVYDGRIVVASEKYQIATLDHYRWVDFFDVLDEAPAKIRLDIFLRELLAQYYQKHRDSAVNVEKARL</sequence>
<protein>
    <submittedName>
        <fullName evidence="3">5'-Nucleotidase-related protein</fullName>
    </submittedName>
</protein>
<feature type="domain" description="Calcineurin-like phosphoesterase" evidence="2">
    <location>
        <begin position="6"/>
        <end position="199"/>
    </location>
</feature>
<dbReference type="InterPro" id="IPR029052">
    <property type="entry name" value="Metallo-depent_PP-like"/>
</dbReference>
<accession>A0A3F3H0N1</accession>
<dbReference type="InterPro" id="IPR004843">
    <property type="entry name" value="Calcineurin-like_PHP"/>
</dbReference>
<dbReference type="Proteomes" id="UP000061227">
    <property type="component" value="Unassembled WGS sequence"/>
</dbReference>
<dbReference type="InterPro" id="IPR006179">
    <property type="entry name" value="5_nucleotidase/apyrase"/>
</dbReference>
<dbReference type="STRING" id="220714.SAMN05660469_0178"/>
<name>A0A3F3H0N1_9LACO</name>
<dbReference type="CDD" id="cd00845">
    <property type="entry name" value="MPP_UshA_N_like"/>
    <property type="match status" value="1"/>
</dbReference>
<keyword evidence="1" id="KW-0378">Hydrolase</keyword>
<gene>
    <name evidence="3" type="ORF">FPFC_011060</name>
</gene>
<dbReference type="SUPFAM" id="SSF55816">
    <property type="entry name" value="5'-nucleotidase (syn. UDP-sugar hydrolase), C-terminal domain"/>
    <property type="match status" value="1"/>
</dbReference>
<dbReference type="PANTHER" id="PTHR11575">
    <property type="entry name" value="5'-NUCLEOTIDASE-RELATED"/>
    <property type="match status" value="1"/>
</dbReference>
<dbReference type="InterPro" id="IPR036907">
    <property type="entry name" value="5'-Nucleotdase_C_sf"/>
</dbReference>
<keyword evidence="4" id="KW-1185">Reference proteome</keyword>
<dbReference type="GO" id="GO:0009166">
    <property type="term" value="P:nucleotide catabolic process"/>
    <property type="evidence" value="ECO:0007669"/>
    <property type="project" value="InterPro"/>
</dbReference>